<dbReference type="AlphaFoldDB" id="A0A6M3LBF8"/>
<evidence type="ECO:0000313" key="1">
    <source>
        <dbReference type="EMBL" id="QJA90418.1"/>
    </source>
</evidence>
<name>A0A6M3LBF8_9ZZZZ</name>
<proteinExistence type="predicted"/>
<accession>A0A6M3LBF8</accession>
<gene>
    <name evidence="1" type="ORF">MM415B02377_0003</name>
</gene>
<reference evidence="1" key="1">
    <citation type="submission" date="2020-03" db="EMBL/GenBank/DDBJ databases">
        <title>The deep terrestrial virosphere.</title>
        <authorList>
            <person name="Holmfeldt K."/>
            <person name="Nilsson E."/>
            <person name="Simone D."/>
            <person name="Lopez-Fernandez M."/>
            <person name="Wu X."/>
            <person name="de Brujin I."/>
            <person name="Lundin D."/>
            <person name="Andersson A."/>
            <person name="Bertilsson S."/>
            <person name="Dopson M."/>
        </authorList>
    </citation>
    <scope>NUCLEOTIDE SEQUENCE</scope>
    <source>
        <strain evidence="1">MM415B02377</strain>
    </source>
</reference>
<protein>
    <recommendedName>
        <fullName evidence="2">Acetyltransferase</fullName>
    </recommendedName>
</protein>
<dbReference type="EMBL" id="MT142911">
    <property type="protein sequence ID" value="QJA90418.1"/>
    <property type="molecule type" value="Genomic_DNA"/>
</dbReference>
<evidence type="ECO:0008006" key="2">
    <source>
        <dbReference type="Google" id="ProtNLM"/>
    </source>
</evidence>
<organism evidence="1">
    <name type="scientific">viral metagenome</name>
    <dbReference type="NCBI Taxonomy" id="1070528"/>
    <lineage>
        <taxon>unclassified sequences</taxon>
        <taxon>metagenomes</taxon>
        <taxon>organismal metagenomes</taxon>
    </lineage>
</organism>
<sequence>MEESDPQVVLKKYGINEITNVYPKIYELVFGEFTVNGNCPSEVYLGFENDKVVGFAAGYIQSPNTWYLQRAGFTMDEQRKAINLKRYLAALEVIHETWQFITTLVRNTDFRALKMDLATGWVINGCRIDSAKDFWVELTHQKRTAIER</sequence>